<dbReference type="GO" id="GO:0005886">
    <property type="term" value="C:plasma membrane"/>
    <property type="evidence" value="ECO:0007669"/>
    <property type="project" value="UniProtKB-SubCell"/>
</dbReference>
<sequence>MADDDDEGGGVPDWVLTYGDMMSLLLCFFVLIAAMSEIKKDEQMEAIVRSLIKQFGDKETISRFNESQELSRTDKKEGRIQDPTDVKDPTTRNQADAGSEGKEGEKRKTVVVSDGRPQAIGESIYFDPDSATLTDDDKKQLMKKMNRLRGLQHLVEIRASVSPEDRSTEGSADQGIDLAYRRAKAVADYLVDEGGLRRELVRLAFDAPSTTRMRAGGDRDSPKNNSVEVLTLEASRVEYH</sequence>
<evidence type="ECO:0000256" key="8">
    <source>
        <dbReference type="SAM" id="Phobius"/>
    </source>
</evidence>
<dbReference type="Pfam" id="PF00691">
    <property type="entry name" value="OmpA"/>
    <property type="match status" value="1"/>
</dbReference>
<dbReference type="AlphaFoldDB" id="A0A518AWS7"/>
<keyword evidence="11" id="KW-0282">Flagellum</keyword>
<feature type="transmembrane region" description="Helical" evidence="8">
    <location>
        <begin position="15"/>
        <end position="34"/>
    </location>
</feature>
<feature type="region of interest" description="Disordered" evidence="7">
    <location>
        <begin position="63"/>
        <end position="113"/>
    </location>
</feature>
<feature type="compositionally biased region" description="Basic and acidic residues" evidence="7">
    <location>
        <begin position="69"/>
        <end position="90"/>
    </location>
</feature>
<dbReference type="OrthoDB" id="9815217at2"/>
<keyword evidence="11" id="KW-0969">Cilium</keyword>
<dbReference type="InterPro" id="IPR050330">
    <property type="entry name" value="Bact_OuterMem_StrucFunc"/>
</dbReference>
<evidence type="ECO:0000256" key="4">
    <source>
        <dbReference type="ARBA" id="ARBA00022692"/>
    </source>
</evidence>
<evidence type="ECO:0000259" key="9">
    <source>
        <dbReference type="Pfam" id="PF00691"/>
    </source>
</evidence>
<feature type="domain" description="OmpA-like" evidence="9">
    <location>
        <begin position="125"/>
        <end position="199"/>
    </location>
</feature>
<dbReference type="InterPro" id="IPR006665">
    <property type="entry name" value="OmpA-like"/>
</dbReference>
<keyword evidence="6 8" id="KW-0472">Membrane</keyword>
<evidence type="ECO:0000256" key="7">
    <source>
        <dbReference type="SAM" id="MobiDB-lite"/>
    </source>
</evidence>
<gene>
    <name evidence="11" type="ORF">Pan216_00160</name>
</gene>
<keyword evidence="4 8" id="KW-0812">Transmembrane</keyword>
<name>A0A518AWS7_9BACT</name>
<dbReference type="Proteomes" id="UP000317093">
    <property type="component" value="Chromosome"/>
</dbReference>
<evidence type="ECO:0000256" key="6">
    <source>
        <dbReference type="ARBA" id="ARBA00023136"/>
    </source>
</evidence>
<dbReference type="EMBL" id="CP036279">
    <property type="protein sequence ID" value="QDU59189.1"/>
    <property type="molecule type" value="Genomic_DNA"/>
</dbReference>
<dbReference type="Pfam" id="PF13677">
    <property type="entry name" value="MotB_plug"/>
    <property type="match status" value="1"/>
</dbReference>
<accession>A0A518AWS7</accession>
<dbReference type="Gene3D" id="3.30.1330.60">
    <property type="entry name" value="OmpA-like domain"/>
    <property type="match status" value="1"/>
</dbReference>
<dbReference type="KEGG" id="knv:Pan216_00160"/>
<keyword evidence="11" id="KW-0966">Cell projection</keyword>
<dbReference type="PANTHER" id="PTHR30329:SF21">
    <property type="entry name" value="LIPOPROTEIN YIAD-RELATED"/>
    <property type="match status" value="1"/>
</dbReference>
<keyword evidence="5 8" id="KW-1133">Transmembrane helix</keyword>
<comment type="similarity">
    <text evidence="2">Belongs to the MotB family.</text>
</comment>
<evidence type="ECO:0000256" key="5">
    <source>
        <dbReference type="ARBA" id="ARBA00022989"/>
    </source>
</evidence>
<evidence type="ECO:0000256" key="2">
    <source>
        <dbReference type="ARBA" id="ARBA00008914"/>
    </source>
</evidence>
<protein>
    <submittedName>
        <fullName evidence="11">Flagellar motor protein MotB</fullName>
    </submittedName>
</protein>
<feature type="domain" description="Motility protein B-like N-terminal" evidence="10">
    <location>
        <begin position="6"/>
        <end position="54"/>
    </location>
</feature>
<dbReference type="RefSeq" id="WP_145253191.1">
    <property type="nucleotide sequence ID" value="NZ_CP036279.1"/>
</dbReference>
<reference evidence="11 12" key="1">
    <citation type="submission" date="2019-02" db="EMBL/GenBank/DDBJ databases">
        <title>Deep-cultivation of Planctomycetes and their phenomic and genomic characterization uncovers novel biology.</title>
        <authorList>
            <person name="Wiegand S."/>
            <person name="Jogler M."/>
            <person name="Boedeker C."/>
            <person name="Pinto D."/>
            <person name="Vollmers J."/>
            <person name="Rivas-Marin E."/>
            <person name="Kohn T."/>
            <person name="Peeters S.H."/>
            <person name="Heuer A."/>
            <person name="Rast P."/>
            <person name="Oberbeckmann S."/>
            <person name="Bunk B."/>
            <person name="Jeske O."/>
            <person name="Meyerdierks A."/>
            <person name="Storesund J.E."/>
            <person name="Kallscheuer N."/>
            <person name="Luecker S."/>
            <person name="Lage O.M."/>
            <person name="Pohl T."/>
            <person name="Merkel B.J."/>
            <person name="Hornburger P."/>
            <person name="Mueller R.-W."/>
            <person name="Bruemmer F."/>
            <person name="Labrenz M."/>
            <person name="Spormann A.M."/>
            <person name="Op den Camp H."/>
            <person name="Overmann J."/>
            <person name="Amann R."/>
            <person name="Jetten M.S.M."/>
            <person name="Mascher T."/>
            <person name="Medema M.H."/>
            <person name="Devos D.P."/>
            <person name="Kaster A.-K."/>
            <person name="Ovreas L."/>
            <person name="Rohde M."/>
            <person name="Galperin M.Y."/>
            <person name="Jogler C."/>
        </authorList>
    </citation>
    <scope>NUCLEOTIDE SEQUENCE [LARGE SCALE GENOMIC DNA]</scope>
    <source>
        <strain evidence="11 12">Pan216</strain>
    </source>
</reference>
<evidence type="ECO:0000313" key="11">
    <source>
        <dbReference type="EMBL" id="QDU59189.1"/>
    </source>
</evidence>
<organism evidence="11 12">
    <name type="scientific">Kolteria novifilia</name>
    <dbReference type="NCBI Taxonomy" id="2527975"/>
    <lineage>
        <taxon>Bacteria</taxon>
        <taxon>Pseudomonadati</taxon>
        <taxon>Planctomycetota</taxon>
        <taxon>Planctomycetia</taxon>
        <taxon>Kolteriales</taxon>
        <taxon>Kolteriaceae</taxon>
        <taxon>Kolteria</taxon>
    </lineage>
</organism>
<dbReference type="InterPro" id="IPR025713">
    <property type="entry name" value="MotB-like_N_dom"/>
</dbReference>
<keyword evidence="12" id="KW-1185">Reference proteome</keyword>
<keyword evidence="3" id="KW-1003">Cell membrane</keyword>
<evidence type="ECO:0000259" key="10">
    <source>
        <dbReference type="Pfam" id="PF13677"/>
    </source>
</evidence>
<dbReference type="SUPFAM" id="SSF103088">
    <property type="entry name" value="OmpA-like"/>
    <property type="match status" value="1"/>
</dbReference>
<feature type="compositionally biased region" description="Basic and acidic residues" evidence="7">
    <location>
        <begin position="99"/>
        <end position="108"/>
    </location>
</feature>
<dbReference type="PANTHER" id="PTHR30329">
    <property type="entry name" value="STATOR ELEMENT OF FLAGELLAR MOTOR COMPLEX"/>
    <property type="match status" value="1"/>
</dbReference>
<dbReference type="InterPro" id="IPR036737">
    <property type="entry name" value="OmpA-like_sf"/>
</dbReference>
<evidence type="ECO:0000256" key="3">
    <source>
        <dbReference type="ARBA" id="ARBA00022475"/>
    </source>
</evidence>
<evidence type="ECO:0000313" key="12">
    <source>
        <dbReference type="Proteomes" id="UP000317093"/>
    </source>
</evidence>
<comment type="subcellular location">
    <subcellularLocation>
        <location evidence="1">Cell membrane</location>
        <topology evidence="1">Single-pass membrane protein</topology>
    </subcellularLocation>
</comment>
<proteinExistence type="inferred from homology"/>
<evidence type="ECO:0000256" key="1">
    <source>
        <dbReference type="ARBA" id="ARBA00004162"/>
    </source>
</evidence>